<feature type="region of interest" description="Disordered" evidence="1">
    <location>
        <begin position="218"/>
        <end position="241"/>
    </location>
</feature>
<accession>A0A5E6WS87</accession>
<dbReference type="Proteomes" id="UP000399692">
    <property type="component" value="Unassembled WGS sequence"/>
</dbReference>
<reference evidence="2 3" key="1">
    <citation type="submission" date="2019-09" db="EMBL/GenBank/DDBJ databases">
        <authorList>
            <person name="Chandra G."/>
            <person name="Truman W A."/>
        </authorList>
    </citation>
    <scope>NUCLEOTIDE SEQUENCE [LARGE SCALE GENOMIC DNA]</scope>
    <source>
        <strain evidence="2">PS631</strain>
    </source>
</reference>
<protein>
    <recommendedName>
        <fullName evidence="4">RHS repeat-associated core domain-containing protein</fullName>
    </recommendedName>
</protein>
<proteinExistence type="predicted"/>
<dbReference type="AlphaFoldDB" id="A0A5E6WS87"/>
<evidence type="ECO:0000313" key="3">
    <source>
        <dbReference type="Proteomes" id="UP000399692"/>
    </source>
</evidence>
<gene>
    <name evidence="2" type="ORF">PS631_04933</name>
</gene>
<evidence type="ECO:0000313" key="2">
    <source>
        <dbReference type="EMBL" id="VVN31616.1"/>
    </source>
</evidence>
<dbReference type="EMBL" id="CABVHF010000033">
    <property type="protein sequence ID" value="VVN31616.1"/>
    <property type="molecule type" value="Genomic_DNA"/>
</dbReference>
<sequence length="295" mass="32416">MLQQGGRTRLLASPAGIMAVCEELDCHLVASEANESPTSLISPQERDAVVFSAYGSSPEKKLTVGFKGELQDSTTRHYLLGNGYRAYNPVLMRFNSPDRESPFARGGINTYTFVLNDPINGRDPSGRFGEFFSSMLSRVFTKKTYRGPIVAEFEGVIVFTAPPRQDGRLPTLYITSHGSAGYIGGSNVAIHDGLSLYKRLIANKVDMTGRQTHFLSCDSSLPNSRTGRSMTQDMSSMTGAQSSGYATTVSLVETRLGNEYQVQKLRVMPFHGMTSTKTRSGGIRDPQRHLDEDYV</sequence>
<evidence type="ECO:0008006" key="4">
    <source>
        <dbReference type="Google" id="ProtNLM"/>
    </source>
</evidence>
<evidence type="ECO:0000256" key="1">
    <source>
        <dbReference type="SAM" id="MobiDB-lite"/>
    </source>
</evidence>
<organism evidence="2 3">
    <name type="scientific">Pseudomonas fluorescens</name>
    <dbReference type="NCBI Taxonomy" id="294"/>
    <lineage>
        <taxon>Bacteria</taxon>
        <taxon>Pseudomonadati</taxon>
        <taxon>Pseudomonadota</taxon>
        <taxon>Gammaproteobacteria</taxon>
        <taxon>Pseudomonadales</taxon>
        <taxon>Pseudomonadaceae</taxon>
        <taxon>Pseudomonas</taxon>
    </lineage>
</organism>
<dbReference type="NCBIfam" id="TIGR03696">
    <property type="entry name" value="Rhs_assc_core"/>
    <property type="match status" value="1"/>
</dbReference>
<dbReference type="Gene3D" id="2.180.10.10">
    <property type="entry name" value="RHS repeat-associated core"/>
    <property type="match status" value="1"/>
</dbReference>
<feature type="compositionally biased region" description="Basic and acidic residues" evidence="1">
    <location>
        <begin position="285"/>
        <end position="295"/>
    </location>
</feature>
<feature type="region of interest" description="Disordered" evidence="1">
    <location>
        <begin position="273"/>
        <end position="295"/>
    </location>
</feature>
<name>A0A5E6WS87_PSEFL</name>
<dbReference type="InterPro" id="IPR022385">
    <property type="entry name" value="Rhs_assc_core"/>
</dbReference>